<keyword evidence="3" id="KW-1185">Reference proteome</keyword>
<comment type="caution">
    <text evidence="2">The sequence shown here is derived from an EMBL/GenBank/DDBJ whole genome shotgun (WGS) entry which is preliminary data.</text>
</comment>
<feature type="compositionally biased region" description="Basic and acidic residues" evidence="1">
    <location>
        <begin position="691"/>
        <end position="707"/>
    </location>
</feature>
<evidence type="ECO:0000313" key="3">
    <source>
        <dbReference type="Proteomes" id="UP001174997"/>
    </source>
</evidence>
<evidence type="ECO:0000256" key="1">
    <source>
        <dbReference type="SAM" id="MobiDB-lite"/>
    </source>
</evidence>
<proteinExistence type="predicted"/>
<organism evidence="2 3">
    <name type="scientific">Cercophora samala</name>
    <dbReference type="NCBI Taxonomy" id="330535"/>
    <lineage>
        <taxon>Eukaryota</taxon>
        <taxon>Fungi</taxon>
        <taxon>Dikarya</taxon>
        <taxon>Ascomycota</taxon>
        <taxon>Pezizomycotina</taxon>
        <taxon>Sordariomycetes</taxon>
        <taxon>Sordariomycetidae</taxon>
        <taxon>Sordariales</taxon>
        <taxon>Lasiosphaeriaceae</taxon>
        <taxon>Cercophora</taxon>
    </lineage>
</organism>
<name>A0AA39Z778_9PEZI</name>
<accession>A0AA39Z778</accession>
<dbReference type="AlphaFoldDB" id="A0AA39Z778"/>
<dbReference type="Proteomes" id="UP001174997">
    <property type="component" value="Unassembled WGS sequence"/>
</dbReference>
<reference evidence="2" key="1">
    <citation type="submission" date="2023-06" db="EMBL/GenBank/DDBJ databases">
        <title>Genome-scale phylogeny and comparative genomics of the fungal order Sordariales.</title>
        <authorList>
            <consortium name="Lawrence Berkeley National Laboratory"/>
            <person name="Hensen N."/>
            <person name="Bonometti L."/>
            <person name="Westerberg I."/>
            <person name="Brannstrom I.O."/>
            <person name="Guillou S."/>
            <person name="Cros-Aarteil S."/>
            <person name="Calhoun S."/>
            <person name="Haridas S."/>
            <person name="Kuo A."/>
            <person name="Mondo S."/>
            <person name="Pangilinan J."/>
            <person name="Riley R."/>
            <person name="Labutti K."/>
            <person name="Andreopoulos B."/>
            <person name="Lipzen A."/>
            <person name="Chen C."/>
            <person name="Yanf M."/>
            <person name="Daum C."/>
            <person name="Ng V."/>
            <person name="Clum A."/>
            <person name="Steindorff A."/>
            <person name="Ohm R."/>
            <person name="Martin F."/>
            <person name="Silar P."/>
            <person name="Natvig D."/>
            <person name="Lalanne C."/>
            <person name="Gautier V."/>
            <person name="Ament-Velasquez S.L."/>
            <person name="Kruys A."/>
            <person name="Hutchinson M.I."/>
            <person name="Powell A.J."/>
            <person name="Barry K."/>
            <person name="Miller A.N."/>
            <person name="Grigoriev I.V."/>
            <person name="Debuchy R."/>
            <person name="Gladieux P."/>
            <person name="Thoren M.H."/>
            <person name="Johannesson H."/>
        </authorList>
    </citation>
    <scope>NUCLEOTIDE SEQUENCE</scope>
    <source>
        <strain evidence="2">CBS 307.81</strain>
    </source>
</reference>
<dbReference type="PANTHER" id="PTHR39596">
    <property type="match status" value="1"/>
</dbReference>
<feature type="compositionally biased region" description="Basic and acidic residues" evidence="1">
    <location>
        <begin position="834"/>
        <end position="845"/>
    </location>
</feature>
<dbReference type="PANTHER" id="PTHR39596:SF2">
    <property type="entry name" value="HET DOMAIN PROTEIN (AFU_ORTHOLOGUE AFUA_1G17550)-RELATED"/>
    <property type="match status" value="1"/>
</dbReference>
<feature type="compositionally biased region" description="Basic and acidic residues" evidence="1">
    <location>
        <begin position="914"/>
        <end position="928"/>
    </location>
</feature>
<feature type="compositionally biased region" description="Acidic residues" evidence="1">
    <location>
        <begin position="929"/>
        <end position="942"/>
    </location>
</feature>
<feature type="compositionally biased region" description="Basic and acidic residues" evidence="1">
    <location>
        <begin position="669"/>
        <end position="681"/>
    </location>
</feature>
<evidence type="ECO:0000313" key="2">
    <source>
        <dbReference type="EMBL" id="KAK0665424.1"/>
    </source>
</evidence>
<feature type="compositionally biased region" description="Basic and acidic residues" evidence="1">
    <location>
        <begin position="768"/>
        <end position="821"/>
    </location>
</feature>
<evidence type="ECO:0008006" key="4">
    <source>
        <dbReference type="Google" id="ProtNLM"/>
    </source>
</evidence>
<feature type="region of interest" description="Disordered" evidence="1">
    <location>
        <begin position="648"/>
        <end position="845"/>
    </location>
</feature>
<sequence length="942" mass="106341">MAHLINNNINIRACLREHGVPETTTRAIGQHELRSWNERKLRAIFRQIRATKSEIGNRSLRSFHDNYRGNKYENDLVKPAWNLIEESGRTRGALCVNRHGEFNFRPPGGYAALTHVWREGLQPNIGENGLHRTLLDSLFTRLAPLGVKWLWIDSLSIPGGQGKLSDEESLIKNNLINAMAGIYREAKNVIVIDALALRLESIDPVDVAVTLMCGAWITRYWTYQEIMFAADAIVLTAHGSVHFSEIVAALTIKASLYPDRYQLLEYTFRSLQRDDSRIVRLSDIVVGCKNREASVELDYARALFAILGLTWKGSYTLDEGMSIIYRSRPEEAVDLVLYHGPPRAKHLGWAPSVLSGMKNNERPNPGQWTADGLVARWCSYKLRSFKWRGNHEILLSTENWTTPCMYRFTQNFRAYVSSEERNEAIEYFQDAVATGTAYILTTRPLQSRLHQPLRVGLVVKKLMGGYKDTAKGWVCLTIAIRSVSNMNLYSWENGNWLLFHENPTHPPEEPIDQDEYGHPSRGYGKSSEDIYPKFYGSPPASTMLPPESLELAIEDPQAGLCVLEPERWPTRLERAVRHGTHDLILPPEPHCYTPTQELLLGQELFDEAPPVVDETYAEQTVAQLACQDQGIYQPESLCEEVFHKEEYPETTRDRMRSGRRAKASSTPIHQEDARHLQHSESSESSLPHPGPGHERTRQRKVSERTNRSAEAILEKVPAQQWEEGTPQKSEVAHRATKSSSSETNVSEDKAAERGTSREVRKQNGSNEIHNEELSEDVHKEKGNKEMPIEKAEKGVRREKVTEERSKDRELKAKVPQEKASKENGSAAGSSPPKLKPDKPTIDNDPAHHIQLTYNLADESRNPMGTVAKKAVGKKQPETADGAQGTGDGLQPGAGFDELVDQRSGCPDVEVYSTKTDDEHDSDWDKVDMEELGSQDESDWQLI</sequence>
<feature type="region of interest" description="Disordered" evidence="1">
    <location>
        <begin position="866"/>
        <end position="942"/>
    </location>
</feature>
<feature type="compositionally biased region" description="Basic and acidic residues" evidence="1">
    <location>
        <begin position="746"/>
        <end position="761"/>
    </location>
</feature>
<gene>
    <name evidence="2" type="ORF">QBC41DRAFT_282984</name>
</gene>
<dbReference type="EMBL" id="JAULSY010000110">
    <property type="protein sequence ID" value="KAK0665424.1"/>
    <property type="molecule type" value="Genomic_DNA"/>
</dbReference>
<protein>
    <recommendedName>
        <fullName evidence="4">Heterokaryon incompatibility domain-containing protein</fullName>
    </recommendedName>
</protein>